<dbReference type="Gene3D" id="2.40.33.20">
    <property type="entry name" value="PK beta-barrel domain-like"/>
    <property type="match status" value="1"/>
</dbReference>
<evidence type="ECO:0000313" key="4">
    <source>
        <dbReference type="Proteomes" id="UP000732858"/>
    </source>
</evidence>
<dbReference type="InterPro" id="IPR052716">
    <property type="entry name" value="MOSC_domain"/>
</dbReference>
<sequence>MKVTQLNIYPIKSSKAYVVEQAFVHPQGLNFDREFMITEPDGTFITARKEKVLYQLSAFPFSTGIVMRADNGEQCIVHYRDFVKSADSEVWGTHFSSWIAHYSVNEWLSGLFGREVQLRWLGEKSQRQVANFEPHPMSFADNNPILLVSQQSLKQVQEWSPVPVTMEQFRGNIVIDGELAFEEEQWKRIQIGDVILRFAECCTRCILITRNLDTLELDPKAEPFRTLKQHHTNEKGKPLFGIHLLPENSGVIRVGDTITLLD</sequence>
<dbReference type="SUPFAM" id="SSF50800">
    <property type="entry name" value="PK beta-barrel domain-like"/>
    <property type="match status" value="1"/>
</dbReference>
<organism evidence="3 4">
    <name type="scientific">Ursidibacter maritimus</name>
    <dbReference type="NCBI Taxonomy" id="1331689"/>
    <lineage>
        <taxon>Bacteria</taxon>
        <taxon>Pseudomonadati</taxon>
        <taxon>Pseudomonadota</taxon>
        <taxon>Gammaproteobacteria</taxon>
        <taxon>Pasteurellales</taxon>
        <taxon>Pasteurellaceae</taxon>
        <taxon>Ursidibacter</taxon>
    </lineage>
</organism>
<reference evidence="3 5" key="1">
    <citation type="journal article" date="2021" name="Mol. Ecol.">
        <title>Polar bear-adapted Ursidibacter maritimus are remarkably conserved after generations in captivity.</title>
        <authorList>
            <person name="Espinosa-Gongora C."/>
            <person name="Hansen M.J."/>
            <person name="Bertelsen M.F."/>
            <person name="Bojesen A.M."/>
        </authorList>
    </citation>
    <scope>NUCLEOTIDE SEQUENCE</scope>
    <source>
        <strain evidence="3">Pb43105x</strain>
        <strain evidence="2 5">Pb43106</strain>
    </source>
</reference>
<dbReference type="GO" id="GO:0030170">
    <property type="term" value="F:pyridoxal phosphate binding"/>
    <property type="evidence" value="ECO:0007669"/>
    <property type="project" value="InterPro"/>
</dbReference>
<dbReference type="Proteomes" id="UP000732858">
    <property type="component" value="Unassembled WGS sequence"/>
</dbReference>
<dbReference type="PANTHER" id="PTHR36930">
    <property type="entry name" value="METAL-SULFUR CLUSTER BIOSYNTHESIS PROTEINS YUAD-RELATED"/>
    <property type="match status" value="1"/>
</dbReference>
<evidence type="ECO:0000313" key="3">
    <source>
        <dbReference type="EMBL" id="MBV6547020.1"/>
    </source>
</evidence>
<dbReference type="OrthoDB" id="581532at2"/>
<proteinExistence type="predicted"/>
<evidence type="ECO:0000313" key="5">
    <source>
        <dbReference type="Proteomes" id="UP001196379"/>
    </source>
</evidence>
<dbReference type="GO" id="GO:0030151">
    <property type="term" value="F:molybdenum ion binding"/>
    <property type="evidence" value="ECO:0007669"/>
    <property type="project" value="InterPro"/>
</dbReference>
<name>A0A949WGA5_9PAST</name>
<dbReference type="GO" id="GO:0003824">
    <property type="term" value="F:catalytic activity"/>
    <property type="evidence" value="ECO:0007669"/>
    <property type="project" value="InterPro"/>
</dbReference>
<evidence type="ECO:0000259" key="1">
    <source>
        <dbReference type="PROSITE" id="PS51340"/>
    </source>
</evidence>
<gene>
    <name evidence="2" type="ORF">HT657_03620</name>
    <name evidence="3" type="ORF">HT672_06955</name>
</gene>
<comment type="caution">
    <text evidence="3">The sequence shown here is derived from an EMBL/GenBank/DDBJ whole genome shotgun (WGS) entry which is preliminary data.</text>
</comment>
<dbReference type="Pfam" id="PF03473">
    <property type="entry name" value="MOSC"/>
    <property type="match status" value="1"/>
</dbReference>
<dbReference type="InterPro" id="IPR011037">
    <property type="entry name" value="Pyrv_Knase-like_insert_dom_sf"/>
</dbReference>
<dbReference type="GeneID" id="65549178"/>
<dbReference type="EMBL" id="JABULY010000001">
    <property type="protein sequence ID" value="MBV6531241.1"/>
    <property type="molecule type" value="Genomic_DNA"/>
</dbReference>
<dbReference type="Proteomes" id="UP001196379">
    <property type="component" value="Unassembled WGS sequence"/>
</dbReference>
<dbReference type="PROSITE" id="PS51340">
    <property type="entry name" value="MOSC"/>
    <property type="match status" value="1"/>
</dbReference>
<dbReference type="Pfam" id="PF03476">
    <property type="entry name" value="MOSC_N"/>
    <property type="match status" value="1"/>
</dbReference>
<feature type="domain" description="MOSC" evidence="1">
    <location>
        <begin position="116"/>
        <end position="261"/>
    </location>
</feature>
<dbReference type="SUPFAM" id="SSF141673">
    <property type="entry name" value="MOSC N-terminal domain-like"/>
    <property type="match status" value="1"/>
</dbReference>
<dbReference type="EMBL" id="JABUMC010000013">
    <property type="protein sequence ID" value="MBV6547020.1"/>
    <property type="molecule type" value="Genomic_DNA"/>
</dbReference>
<accession>A0A949WGA5</accession>
<dbReference type="InterPro" id="IPR005302">
    <property type="entry name" value="MoCF_Sase_C"/>
</dbReference>
<protein>
    <submittedName>
        <fullName evidence="3">MOSC domain-containing protein</fullName>
    </submittedName>
</protein>
<evidence type="ECO:0000313" key="2">
    <source>
        <dbReference type="EMBL" id="MBV6531241.1"/>
    </source>
</evidence>
<dbReference type="AlphaFoldDB" id="A0A949WGA5"/>
<dbReference type="PANTHER" id="PTHR36930:SF1">
    <property type="entry name" value="MOSC DOMAIN-CONTAINING PROTEIN"/>
    <property type="match status" value="1"/>
</dbReference>
<keyword evidence="5" id="KW-1185">Reference proteome</keyword>
<dbReference type="RefSeq" id="WP_157403293.1">
    <property type="nucleotide sequence ID" value="NZ_JABULY010000001.1"/>
</dbReference>
<dbReference type="InterPro" id="IPR005303">
    <property type="entry name" value="MOCOS_middle"/>
</dbReference>